<evidence type="ECO:0000313" key="1">
    <source>
        <dbReference type="EMBL" id="MBB5434845.1"/>
    </source>
</evidence>
<accession>A0A7W8VG65</accession>
<evidence type="ECO:0000313" key="2">
    <source>
        <dbReference type="Proteomes" id="UP000572635"/>
    </source>
</evidence>
<protein>
    <submittedName>
        <fullName evidence="1">Uncharacterized protein</fullName>
    </submittedName>
</protein>
<organism evidence="1 2">
    <name type="scientific">Nocardiopsis composta</name>
    <dbReference type="NCBI Taxonomy" id="157465"/>
    <lineage>
        <taxon>Bacteria</taxon>
        <taxon>Bacillati</taxon>
        <taxon>Actinomycetota</taxon>
        <taxon>Actinomycetes</taxon>
        <taxon>Streptosporangiales</taxon>
        <taxon>Nocardiopsidaceae</taxon>
        <taxon>Nocardiopsis</taxon>
    </lineage>
</organism>
<gene>
    <name evidence="1" type="ORF">HDA36_004929</name>
</gene>
<keyword evidence="2" id="KW-1185">Reference proteome</keyword>
<proteinExistence type="predicted"/>
<reference evidence="1 2" key="1">
    <citation type="submission" date="2020-08" db="EMBL/GenBank/DDBJ databases">
        <title>Sequencing the genomes of 1000 actinobacteria strains.</title>
        <authorList>
            <person name="Klenk H.-P."/>
        </authorList>
    </citation>
    <scope>NUCLEOTIDE SEQUENCE [LARGE SCALE GENOMIC DNA]</scope>
    <source>
        <strain evidence="1 2">DSM 44551</strain>
    </source>
</reference>
<dbReference type="AlphaFoldDB" id="A0A7W8VG65"/>
<dbReference type="Proteomes" id="UP000572635">
    <property type="component" value="Unassembled WGS sequence"/>
</dbReference>
<sequence>MNTIHRCRLPASRVRPYLLVREAERYQAEVRHALELARTLCTPRGGAR</sequence>
<comment type="caution">
    <text evidence="1">The sequence shown here is derived from an EMBL/GenBank/DDBJ whole genome shotgun (WGS) entry which is preliminary data.</text>
</comment>
<name>A0A7W8VG65_9ACTN</name>
<dbReference type="EMBL" id="JACHDB010000001">
    <property type="protein sequence ID" value="MBB5434845.1"/>
    <property type="molecule type" value="Genomic_DNA"/>
</dbReference>